<evidence type="ECO:0000313" key="2">
    <source>
        <dbReference type="EMBL" id="MPM96529.1"/>
    </source>
</evidence>
<feature type="region of interest" description="Disordered" evidence="1">
    <location>
        <begin position="171"/>
        <end position="215"/>
    </location>
</feature>
<comment type="caution">
    <text evidence="2">The sequence shown here is derived from an EMBL/GenBank/DDBJ whole genome shotgun (WGS) entry which is preliminary data.</text>
</comment>
<name>A0A645E4R3_9ZZZZ</name>
<feature type="compositionally biased region" description="Basic and acidic residues" evidence="1">
    <location>
        <begin position="201"/>
        <end position="215"/>
    </location>
</feature>
<proteinExistence type="predicted"/>
<feature type="region of interest" description="Disordered" evidence="1">
    <location>
        <begin position="82"/>
        <end position="104"/>
    </location>
</feature>
<gene>
    <name evidence="2" type="ORF">SDC9_143693</name>
</gene>
<dbReference type="AlphaFoldDB" id="A0A645E4R3"/>
<evidence type="ECO:0000256" key="1">
    <source>
        <dbReference type="SAM" id="MobiDB-lite"/>
    </source>
</evidence>
<accession>A0A645E4R3</accession>
<reference evidence="2" key="1">
    <citation type="submission" date="2019-08" db="EMBL/GenBank/DDBJ databases">
        <authorList>
            <person name="Kucharzyk K."/>
            <person name="Murdoch R.W."/>
            <person name="Higgins S."/>
            <person name="Loffler F."/>
        </authorList>
    </citation>
    <scope>NUCLEOTIDE SEQUENCE</scope>
</reference>
<feature type="region of interest" description="Disordered" evidence="1">
    <location>
        <begin position="1"/>
        <end position="34"/>
    </location>
</feature>
<organism evidence="2">
    <name type="scientific">bioreactor metagenome</name>
    <dbReference type="NCBI Taxonomy" id="1076179"/>
    <lineage>
        <taxon>unclassified sequences</taxon>
        <taxon>metagenomes</taxon>
        <taxon>ecological metagenomes</taxon>
    </lineage>
</organism>
<protein>
    <submittedName>
        <fullName evidence="2">Uncharacterized protein</fullName>
    </submittedName>
</protein>
<dbReference type="EMBL" id="VSSQ01042903">
    <property type="protein sequence ID" value="MPM96529.1"/>
    <property type="molecule type" value="Genomic_DNA"/>
</dbReference>
<sequence length="232" mass="24218">MEATDRPGIVTDPFQQRQRARGPGAGQGDGLAPQRLTGAVLLPAAPVATRADLPVGHDAEVSPLAGHAPSAAVDLAVQDQATADAGAEGDHREGGAALPGAEPVLPPGRRIGVVVDHHRQIEAGLETLHQRFVAPGEVRREPYDPAGLVDPAGGADPDGAGVVVTRQGIDEPDDRFLDGIGPVGRRGDRTTPRQPSVGAHDGGRHLRPTDVDPDRRPLLHCGHVRLLIPVRR</sequence>